<dbReference type="Gene3D" id="3.40.50.300">
    <property type="entry name" value="P-loop containing nucleotide triphosphate hydrolases"/>
    <property type="match status" value="1"/>
</dbReference>
<reference evidence="4" key="2">
    <citation type="submission" date="2015-01" db="EMBL/GenBank/DDBJ databases">
        <title>Evolutionary Origins and Diversification of the Mycorrhizal Mutualists.</title>
        <authorList>
            <consortium name="DOE Joint Genome Institute"/>
            <consortium name="Mycorrhizal Genomics Consortium"/>
            <person name="Kohler A."/>
            <person name="Kuo A."/>
            <person name="Nagy L.G."/>
            <person name="Floudas D."/>
            <person name="Copeland A."/>
            <person name="Barry K.W."/>
            <person name="Cichocki N."/>
            <person name="Veneault-Fourrey C."/>
            <person name="LaButti K."/>
            <person name="Lindquist E.A."/>
            <person name="Lipzen A."/>
            <person name="Lundell T."/>
            <person name="Morin E."/>
            <person name="Murat C."/>
            <person name="Riley R."/>
            <person name="Ohm R."/>
            <person name="Sun H."/>
            <person name="Tunlid A."/>
            <person name="Henrissat B."/>
            <person name="Grigoriev I.V."/>
            <person name="Hibbett D.S."/>
            <person name="Martin F."/>
        </authorList>
    </citation>
    <scope>NUCLEOTIDE SEQUENCE [LARGE SCALE GENOMIC DNA]</scope>
    <source>
        <strain evidence="4">h7</strain>
    </source>
</reference>
<dbReference type="PANTHER" id="PTHR10039:SF16">
    <property type="entry name" value="GPI INOSITOL-DEACYLASE"/>
    <property type="match status" value="1"/>
</dbReference>
<evidence type="ECO:0000256" key="1">
    <source>
        <dbReference type="ARBA" id="ARBA00022737"/>
    </source>
</evidence>
<dbReference type="EMBL" id="KN831824">
    <property type="protein sequence ID" value="KIM35290.1"/>
    <property type="molecule type" value="Genomic_DNA"/>
</dbReference>
<dbReference type="OrthoDB" id="2970937at2759"/>
<reference evidence="3 4" key="1">
    <citation type="submission" date="2014-04" db="EMBL/GenBank/DDBJ databases">
        <authorList>
            <consortium name="DOE Joint Genome Institute"/>
            <person name="Kuo A."/>
            <person name="Gay G."/>
            <person name="Dore J."/>
            <person name="Kohler A."/>
            <person name="Nagy L.G."/>
            <person name="Floudas D."/>
            <person name="Copeland A."/>
            <person name="Barry K.W."/>
            <person name="Cichocki N."/>
            <person name="Veneault-Fourrey C."/>
            <person name="LaButti K."/>
            <person name="Lindquist E.A."/>
            <person name="Lipzen A."/>
            <person name="Lundell T."/>
            <person name="Morin E."/>
            <person name="Murat C."/>
            <person name="Sun H."/>
            <person name="Tunlid A."/>
            <person name="Henrissat B."/>
            <person name="Grigoriev I.V."/>
            <person name="Hibbett D.S."/>
            <person name="Martin F."/>
            <person name="Nordberg H.P."/>
            <person name="Cantor M.N."/>
            <person name="Hua S.X."/>
        </authorList>
    </citation>
    <scope>NUCLEOTIDE SEQUENCE [LARGE SCALE GENOMIC DNA]</scope>
    <source>
        <strain evidence="4">h7</strain>
    </source>
</reference>
<name>A0A0C3BEU2_HEBCY</name>
<proteinExistence type="predicted"/>
<feature type="domain" description="Nephrocystin 3-like N-terminal" evidence="2">
    <location>
        <begin position="90"/>
        <end position="246"/>
    </location>
</feature>
<dbReference type="STRING" id="686832.A0A0C3BEU2"/>
<dbReference type="Proteomes" id="UP000053424">
    <property type="component" value="Unassembled WGS sequence"/>
</dbReference>
<dbReference type="Pfam" id="PF24883">
    <property type="entry name" value="NPHP3_N"/>
    <property type="match status" value="1"/>
</dbReference>
<dbReference type="InterPro" id="IPR027417">
    <property type="entry name" value="P-loop_NTPase"/>
</dbReference>
<dbReference type="SUPFAM" id="SSF52540">
    <property type="entry name" value="P-loop containing nucleoside triphosphate hydrolases"/>
    <property type="match status" value="1"/>
</dbReference>
<protein>
    <recommendedName>
        <fullName evidence="2">Nephrocystin 3-like N-terminal domain-containing protein</fullName>
    </recommendedName>
</protein>
<dbReference type="AlphaFoldDB" id="A0A0C3BEU2"/>
<dbReference type="InterPro" id="IPR056884">
    <property type="entry name" value="NPHP3-like_N"/>
</dbReference>
<sequence>MLNSLPRTFIFDATMLSGASHNLFTGGTYNVHNVHVQGTTIGGFERLQQAVSPGAFHDAGDTVDPPKCHPNTRTAVINRIMDWILGRLEEGDEANILWFHGPAGSGKSAIARKIAELCESEKRLLATFFFSRSDPARGNAKSLIATIAYQIAINLPRIKEKIVATIERDPLLLTRSLESQSVALIVEPLRALIKAKYLNTKYSRRLIIIDGLDECDTPDIQREVLNIFSFFFQKYRLPLRILVSSRAERHLTHSFSTGSLPKLYTTLALDNNYQPERDIRLFLTDNFRVIKATHPMRHYIDHSWPSPDVLKGLVQKSSGQFIYASTAVKYVSSIRHNPTDRLNVVLGIRPPHHAREMPFSELDALYRHIFSSLDDADLVLRILGVRLLSPLDVRCLERFLLLNRGDIEMLIGNLSSIITISHNSYIHILHASLGDFLFDATRSREFFIDRSSIHTMWNTTNLFLIDSASNNGGHFGYAAHHLVWHCENTPLSASAELREEIMNFPLHRPDSCFARPEDGVSLFYLVPELLHHSTTRMKFTIKDSKKFSVSSHRNSHYITQALD</sequence>
<dbReference type="HOGENOM" id="CLU_000288_6_10_1"/>
<evidence type="ECO:0000259" key="2">
    <source>
        <dbReference type="Pfam" id="PF24883"/>
    </source>
</evidence>
<evidence type="ECO:0000313" key="3">
    <source>
        <dbReference type="EMBL" id="KIM35290.1"/>
    </source>
</evidence>
<organism evidence="3 4">
    <name type="scientific">Hebeloma cylindrosporum</name>
    <dbReference type="NCBI Taxonomy" id="76867"/>
    <lineage>
        <taxon>Eukaryota</taxon>
        <taxon>Fungi</taxon>
        <taxon>Dikarya</taxon>
        <taxon>Basidiomycota</taxon>
        <taxon>Agaricomycotina</taxon>
        <taxon>Agaricomycetes</taxon>
        <taxon>Agaricomycetidae</taxon>
        <taxon>Agaricales</taxon>
        <taxon>Agaricineae</taxon>
        <taxon>Hymenogastraceae</taxon>
        <taxon>Hebeloma</taxon>
    </lineage>
</organism>
<dbReference type="PANTHER" id="PTHR10039">
    <property type="entry name" value="AMELOGENIN"/>
    <property type="match status" value="1"/>
</dbReference>
<keyword evidence="1" id="KW-0677">Repeat</keyword>
<keyword evidence="4" id="KW-1185">Reference proteome</keyword>
<gene>
    <name evidence="3" type="ORF">M413DRAFT_32597</name>
</gene>
<accession>A0A0C3BEU2</accession>
<evidence type="ECO:0000313" key="4">
    <source>
        <dbReference type="Proteomes" id="UP000053424"/>
    </source>
</evidence>